<dbReference type="PANTHER" id="PTHR33744:SF1">
    <property type="entry name" value="DNA-BINDING TRANSCRIPTIONAL ACTIVATOR ADER"/>
    <property type="match status" value="1"/>
</dbReference>
<dbReference type="Pfam" id="PF13556">
    <property type="entry name" value="HTH_30"/>
    <property type="match status" value="1"/>
</dbReference>
<feature type="domain" description="Purine catabolism PurC-like" evidence="1">
    <location>
        <begin position="11"/>
        <end position="128"/>
    </location>
</feature>
<evidence type="ECO:0000259" key="2">
    <source>
        <dbReference type="Pfam" id="PF13556"/>
    </source>
</evidence>
<accession>A0ABS4XF79</accession>
<dbReference type="PANTHER" id="PTHR33744">
    <property type="entry name" value="CARBOHYDRATE DIACID REGULATOR"/>
    <property type="match status" value="1"/>
</dbReference>
<organism evidence="3 4">
    <name type="scientific">Paeniglutamicibacter kerguelensis</name>
    <dbReference type="NCBI Taxonomy" id="254788"/>
    <lineage>
        <taxon>Bacteria</taxon>
        <taxon>Bacillati</taxon>
        <taxon>Actinomycetota</taxon>
        <taxon>Actinomycetes</taxon>
        <taxon>Micrococcales</taxon>
        <taxon>Micrococcaceae</taxon>
        <taxon>Paeniglutamicibacter</taxon>
    </lineage>
</organism>
<keyword evidence="4" id="KW-1185">Reference proteome</keyword>
<dbReference type="InterPro" id="IPR042070">
    <property type="entry name" value="PucR_C-HTH_sf"/>
</dbReference>
<evidence type="ECO:0008006" key="5">
    <source>
        <dbReference type="Google" id="ProtNLM"/>
    </source>
</evidence>
<feature type="domain" description="PucR C-terminal helix-turn-helix" evidence="2">
    <location>
        <begin position="468"/>
        <end position="524"/>
    </location>
</feature>
<gene>
    <name evidence="3" type="ORF">JOF47_002638</name>
</gene>
<comment type="caution">
    <text evidence="3">The sequence shown here is derived from an EMBL/GenBank/DDBJ whole genome shotgun (WGS) entry which is preliminary data.</text>
</comment>
<proteinExistence type="predicted"/>
<evidence type="ECO:0000313" key="4">
    <source>
        <dbReference type="Proteomes" id="UP001296993"/>
    </source>
</evidence>
<sequence length="532" mass="56359">MTLTIRRILGVSAVSEGHPQVLGQARLLDSPVRSIHVTESADLSGLLEGGELILSSGLSLTTSLETTQAFLDGLAAAGAAGVIFSFLSDAPEIKKCLETAAATAQIPVVLLDDRARFVDITETVHRLIYSAARGLSGLDAVSNFLSSAAASHLELRELFSAIADMLDAPLVLEDSLSTVVIHQGLDPEQMRRFIQAPASSKVLGSSVRVVGNENWLVYPVIGHGRKVGQLVSTVGAGNPRASLGMEEVGASFGELLPNGSADLALARQESLSTMVKEVRSGEIRSEKELLLHAAMLGVASVDLFVPIAINFKQRGSAVSASASPDLAAITATLQDTLRGSSFPAFACDSGANGVGILLCLPAAADIEAALSIVHDSIGPVLGTYGNDSSWTMGVGTASPELGITALKGLDEACRVAHSASTMDHSGAPYHRASDLGFRWLMQRLLDVEESHTYVHDQLAPFLDEPEYMDFIETYLQTNGSIAELSRALHLSRPSVYARLRRIEKVQGRELTDADTMTSLHLAVTLYRLGVRG</sequence>
<dbReference type="InterPro" id="IPR025736">
    <property type="entry name" value="PucR_C-HTH_dom"/>
</dbReference>
<protein>
    <recommendedName>
        <fullName evidence="5">PucR family transcriptional regulator</fullName>
    </recommendedName>
</protein>
<dbReference type="Proteomes" id="UP001296993">
    <property type="component" value="Unassembled WGS sequence"/>
</dbReference>
<evidence type="ECO:0000259" key="1">
    <source>
        <dbReference type="Pfam" id="PF07905"/>
    </source>
</evidence>
<name>A0ABS4XF79_9MICC</name>
<dbReference type="Gene3D" id="1.10.10.2840">
    <property type="entry name" value="PucR C-terminal helix-turn-helix domain"/>
    <property type="match status" value="1"/>
</dbReference>
<dbReference type="EMBL" id="JAGIOF010000001">
    <property type="protein sequence ID" value="MBP2387127.1"/>
    <property type="molecule type" value="Genomic_DNA"/>
</dbReference>
<dbReference type="InterPro" id="IPR012914">
    <property type="entry name" value="PucR_dom"/>
</dbReference>
<dbReference type="Pfam" id="PF07905">
    <property type="entry name" value="PucR"/>
    <property type="match status" value="1"/>
</dbReference>
<dbReference type="InterPro" id="IPR051448">
    <property type="entry name" value="CdaR-like_regulators"/>
</dbReference>
<reference evidence="3 4" key="1">
    <citation type="submission" date="2021-03" db="EMBL/GenBank/DDBJ databases">
        <title>Sequencing the genomes of 1000 actinobacteria strains.</title>
        <authorList>
            <person name="Klenk H.-P."/>
        </authorList>
    </citation>
    <scope>NUCLEOTIDE SEQUENCE [LARGE SCALE GENOMIC DNA]</scope>
    <source>
        <strain evidence="3 4">DSM 15797</strain>
    </source>
</reference>
<evidence type="ECO:0000313" key="3">
    <source>
        <dbReference type="EMBL" id="MBP2387127.1"/>
    </source>
</evidence>
<dbReference type="RefSeq" id="WP_209999107.1">
    <property type="nucleotide sequence ID" value="NZ_BAAAJY010000005.1"/>
</dbReference>